<feature type="compositionally biased region" description="Basic and acidic residues" evidence="1">
    <location>
        <begin position="211"/>
        <end position="235"/>
    </location>
</feature>
<organism evidence="3 4">
    <name type="scientific">Pseudomonas fragariae</name>
    <name type="common">ex Marin et al. 2024</name>
    <dbReference type="NCBI Taxonomy" id="3080056"/>
    <lineage>
        <taxon>Bacteria</taxon>
        <taxon>Pseudomonadati</taxon>
        <taxon>Pseudomonadota</taxon>
        <taxon>Gammaproteobacteria</taxon>
        <taxon>Pseudomonadales</taxon>
        <taxon>Pseudomonadaceae</taxon>
        <taxon>Pseudomonas</taxon>
    </lineage>
</organism>
<keyword evidence="2" id="KW-0472">Membrane</keyword>
<gene>
    <name evidence="3" type="ORF">K7K06_09970</name>
</gene>
<dbReference type="Proteomes" id="UP001142690">
    <property type="component" value="Unassembled WGS sequence"/>
</dbReference>
<keyword evidence="4" id="KW-1185">Reference proteome</keyword>
<keyword evidence="2" id="KW-1133">Transmembrane helix</keyword>
<sequence length="243" mass="27213">MSEQTSWVNDAFSVGSVIATVVTAFATIFLWRVTKLLAKETTRMVEASDQPHIVSTLIPNRWSLRHYDLVVDNTGNATAYDIRIVFDPPLENGEARKNDAKIPFEKISVLKPGQGLRSYSADINVLRGKSYEVTISWRRGSEAKPRETNVYTLDMADYDGTSELGKDPTVDVARSLEKIEKSLSKLVGSTHLNVDVYTNADREKERQSILRDLGRIEDRQEATRLSQAKEQRPDETAGPEPGS</sequence>
<comment type="caution">
    <text evidence="3">The sequence shown here is derived from an EMBL/GenBank/DDBJ whole genome shotgun (WGS) entry which is preliminary data.</text>
</comment>
<feature type="transmembrane region" description="Helical" evidence="2">
    <location>
        <begin position="12"/>
        <end position="34"/>
    </location>
</feature>
<evidence type="ECO:0000313" key="4">
    <source>
        <dbReference type="Proteomes" id="UP001142690"/>
    </source>
</evidence>
<evidence type="ECO:0000256" key="2">
    <source>
        <dbReference type="SAM" id="Phobius"/>
    </source>
</evidence>
<feature type="region of interest" description="Disordered" evidence="1">
    <location>
        <begin position="211"/>
        <end position="243"/>
    </location>
</feature>
<reference evidence="3" key="1">
    <citation type="submission" date="2021-08" db="EMBL/GenBank/DDBJ databases">
        <title>Characterization of Pseudomonas fragariae.</title>
        <authorList>
            <person name="Carvalho R."/>
            <person name="Marin M."/>
        </authorList>
    </citation>
    <scope>NUCLEOTIDE SEQUENCE</scope>
    <source>
        <strain evidence="3">17</strain>
    </source>
</reference>
<accession>A0ABT3LHQ1</accession>
<keyword evidence="2" id="KW-0812">Transmembrane</keyword>
<protein>
    <recommendedName>
        <fullName evidence="5">Lysogenic conversion protein</fullName>
    </recommendedName>
</protein>
<name>A0ABT3LHQ1_9PSED</name>
<proteinExistence type="predicted"/>
<evidence type="ECO:0000256" key="1">
    <source>
        <dbReference type="SAM" id="MobiDB-lite"/>
    </source>
</evidence>
<evidence type="ECO:0000313" key="3">
    <source>
        <dbReference type="EMBL" id="MCW6055979.1"/>
    </source>
</evidence>
<dbReference type="EMBL" id="JAINZM010000009">
    <property type="protein sequence ID" value="MCW6055979.1"/>
    <property type="molecule type" value="Genomic_DNA"/>
</dbReference>
<evidence type="ECO:0008006" key="5">
    <source>
        <dbReference type="Google" id="ProtNLM"/>
    </source>
</evidence>